<evidence type="ECO:0000313" key="3">
    <source>
        <dbReference type="EMBL" id="KAJ3176413.1"/>
    </source>
</evidence>
<feature type="region of interest" description="Disordered" evidence="1">
    <location>
        <begin position="1"/>
        <end position="74"/>
    </location>
</feature>
<dbReference type="PANTHER" id="PTHR39639">
    <property type="entry name" value="CHROMOSOME 16, WHOLE GENOME SHOTGUN SEQUENCE"/>
    <property type="match status" value="1"/>
</dbReference>
<dbReference type="InterPro" id="IPR004919">
    <property type="entry name" value="GmrSD_N"/>
</dbReference>
<name>A0AAD5XRC5_9FUNG</name>
<proteinExistence type="predicted"/>
<evidence type="ECO:0000259" key="2">
    <source>
        <dbReference type="Pfam" id="PF03235"/>
    </source>
</evidence>
<feature type="domain" description="GmrSD restriction endonucleases N-terminal" evidence="2">
    <location>
        <begin position="97"/>
        <end position="185"/>
    </location>
</feature>
<dbReference type="PANTHER" id="PTHR39639:SF1">
    <property type="entry name" value="DUF262 DOMAIN-CONTAINING PROTEIN"/>
    <property type="match status" value="1"/>
</dbReference>
<protein>
    <recommendedName>
        <fullName evidence="2">GmrSD restriction endonucleases N-terminal domain-containing protein</fullName>
    </recommendedName>
</protein>
<reference evidence="3" key="1">
    <citation type="submission" date="2020-05" db="EMBL/GenBank/DDBJ databases">
        <title>Phylogenomic resolution of chytrid fungi.</title>
        <authorList>
            <person name="Stajich J.E."/>
            <person name="Amses K."/>
            <person name="Simmons R."/>
            <person name="Seto K."/>
            <person name="Myers J."/>
            <person name="Bonds A."/>
            <person name="Quandt C.A."/>
            <person name="Barry K."/>
            <person name="Liu P."/>
            <person name="Grigoriev I."/>
            <person name="Longcore J.E."/>
            <person name="James T.Y."/>
        </authorList>
    </citation>
    <scope>NUCLEOTIDE SEQUENCE</scope>
    <source>
        <strain evidence="3">JEL0379</strain>
    </source>
</reference>
<dbReference type="AlphaFoldDB" id="A0AAD5XRC5"/>
<accession>A0AAD5XRC5</accession>
<sequence>MVPNLKEEVLWDEDLPDSQQQLVEETGRRRTRAQTHRAVAPPESDYDDDGDSDDDEEFDEEAAESQRRANAALSAPQPFTVPFRDLTQHIGSGVIDLDAPYQRDVVWNAAKQGHLIDSLVKHYYVPPVIFSIHEGPGGIDIRVAIDGKQRLTSIFRFMRGEIPQIDSVTGQRVWFSSHSKRKTTAKVRVMTSQEQKEFGEMQMICVQYRGISFEQEQEIFRRVQLGVALSISERLFAKGGPLADFIRELMIKHEDLLGRIETRRKLGFTILGQIFIIVCFSPPRCPTGLHVDKEISKKDRVSERHRNLVSEVLNIFEDVANNMPELFTQPVRMAPVEFIMCAYMISVREADHFRILGAKMAEMRKATRKQFLDIRTNQRVFDFMKKYIEKL</sequence>
<gene>
    <name evidence="3" type="ORF">HDU87_005282</name>
</gene>
<comment type="caution">
    <text evidence="3">The sequence shown here is derived from an EMBL/GenBank/DDBJ whole genome shotgun (WGS) entry which is preliminary data.</text>
</comment>
<evidence type="ECO:0000256" key="1">
    <source>
        <dbReference type="SAM" id="MobiDB-lite"/>
    </source>
</evidence>
<feature type="compositionally biased region" description="Acidic residues" evidence="1">
    <location>
        <begin position="44"/>
        <end position="63"/>
    </location>
</feature>
<keyword evidence="4" id="KW-1185">Reference proteome</keyword>
<dbReference type="EMBL" id="JADGJQ010000041">
    <property type="protein sequence ID" value="KAJ3176413.1"/>
    <property type="molecule type" value="Genomic_DNA"/>
</dbReference>
<dbReference type="Proteomes" id="UP001212152">
    <property type="component" value="Unassembled WGS sequence"/>
</dbReference>
<organism evidence="3 4">
    <name type="scientific">Geranomyces variabilis</name>
    <dbReference type="NCBI Taxonomy" id="109894"/>
    <lineage>
        <taxon>Eukaryota</taxon>
        <taxon>Fungi</taxon>
        <taxon>Fungi incertae sedis</taxon>
        <taxon>Chytridiomycota</taxon>
        <taxon>Chytridiomycota incertae sedis</taxon>
        <taxon>Chytridiomycetes</taxon>
        <taxon>Spizellomycetales</taxon>
        <taxon>Powellomycetaceae</taxon>
        <taxon>Geranomyces</taxon>
    </lineage>
</organism>
<evidence type="ECO:0000313" key="4">
    <source>
        <dbReference type="Proteomes" id="UP001212152"/>
    </source>
</evidence>
<dbReference type="Pfam" id="PF03235">
    <property type="entry name" value="GmrSD_N"/>
    <property type="match status" value="1"/>
</dbReference>